<name>R4KFX5_9FIRM</name>
<dbReference type="EMBL" id="CP003273">
    <property type="protein sequence ID" value="AGL02108.1"/>
    <property type="molecule type" value="Genomic_DNA"/>
</dbReference>
<sequence>MENKNVLWEKHRLYLPEMRKRAIHRCKNCIFFVAIKGKEETRHGCIVHIKAYGQLEKRIPAILPIMDIIKYVGLEGLGECLKHGNPEAQSCGRFKLKV</sequence>
<gene>
    <name evidence="1" type="ORF">Desgi_2704</name>
</gene>
<organism evidence="1 2">
    <name type="scientific">Desulfoscipio gibsoniae DSM 7213</name>
    <dbReference type="NCBI Taxonomy" id="767817"/>
    <lineage>
        <taxon>Bacteria</taxon>
        <taxon>Bacillati</taxon>
        <taxon>Bacillota</taxon>
        <taxon>Clostridia</taxon>
        <taxon>Eubacteriales</taxon>
        <taxon>Desulfallaceae</taxon>
        <taxon>Desulfoscipio</taxon>
    </lineage>
</organism>
<dbReference type="AlphaFoldDB" id="R4KFX5"/>
<protein>
    <submittedName>
        <fullName evidence="1">Uncharacterized protein</fullName>
    </submittedName>
</protein>
<dbReference type="Proteomes" id="UP000013520">
    <property type="component" value="Chromosome"/>
</dbReference>
<keyword evidence="2" id="KW-1185">Reference proteome</keyword>
<dbReference type="HOGENOM" id="CLU_177760_0_0_9"/>
<evidence type="ECO:0000313" key="1">
    <source>
        <dbReference type="EMBL" id="AGL02108.1"/>
    </source>
</evidence>
<evidence type="ECO:0000313" key="2">
    <source>
        <dbReference type="Proteomes" id="UP000013520"/>
    </source>
</evidence>
<dbReference type="RefSeq" id="WP_006521839.1">
    <property type="nucleotide sequence ID" value="NC_021184.1"/>
</dbReference>
<proteinExistence type="predicted"/>
<accession>R4KFX5</accession>
<dbReference type="STRING" id="767817.Desgi_2704"/>
<dbReference type="KEGG" id="dgi:Desgi_2704"/>
<reference evidence="1 2" key="1">
    <citation type="submission" date="2012-01" db="EMBL/GenBank/DDBJ databases">
        <title>Complete sequence of Desulfotomaculum gibsoniae DSM 7213.</title>
        <authorList>
            <consortium name="US DOE Joint Genome Institute"/>
            <person name="Lucas S."/>
            <person name="Han J."/>
            <person name="Lapidus A."/>
            <person name="Cheng J.-F."/>
            <person name="Goodwin L."/>
            <person name="Pitluck S."/>
            <person name="Peters L."/>
            <person name="Ovchinnikova G."/>
            <person name="Teshima H."/>
            <person name="Detter J.C."/>
            <person name="Han C."/>
            <person name="Tapia R."/>
            <person name="Land M."/>
            <person name="Hauser L."/>
            <person name="Kyrpides N."/>
            <person name="Ivanova N."/>
            <person name="Pagani I."/>
            <person name="Parshina S."/>
            <person name="Plugge C."/>
            <person name="Muyzer G."/>
            <person name="Kuever J."/>
            <person name="Ivanova A."/>
            <person name="Nazina T."/>
            <person name="Klenk H.-P."/>
            <person name="Brambilla E."/>
            <person name="Spring S."/>
            <person name="Stams A.F."/>
            <person name="Woyke T."/>
        </authorList>
    </citation>
    <scope>NUCLEOTIDE SEQUENCE [LARGE SCALE GENOMIC DNA]</scope>
    <source>
        <strain evidence="1 2">DSM 7213</strain>
    </source>
</reference>